<feature type="compositionally biased region" description="Basic and acidic residues" evidence="1">
    <location>
        <begin position="113"/>
        <end position="161"/>
    </location>
</feature>
<feature type="region of interest" description="Disordered" evidence="1">
    <location>
        <begin position="317"/>
        <end position="342"/>
    </location>
</feature>
<feature type="compositionally biased region" description="Basic and acidic residues" evidence="1">
    <location>
        <begin position="202"/>
        <end position="212"/>
    </location>
</feature>
<dbReference type="EMBL" id="BAABIQ010000003">
    <property type="protein sequence ID" value="GAA4781116.1"/>
    <property type="molecule type" value="Genomic_DNA"/>
</dbReference>
<evidence type="ECO:0000313" key="2">
    <source>
        <dbReference type="EMBL" id="GAA4781116.1"/>
    </source>
</evidence>
<feature type="compositionally biased region" description="Basic and acidic residues" evidence="1">
    <location>
        <begin position="257"/>
        <end position="274"/>
    </location>
</feature>
<dbReference type="Proteomes" id="UP001501411">
    <property type="component" value="Unassembled WGS sequence"/>
</dbReference>
<evidence type="ECO:0000313" key="3">
    <source>
        <dbReference type="Proteomes" id="UP001501411"/>
    </source>
</evidence>
<feature type="compositionally biased region" description="Basic and acidic residues" evidence="1">
    <location>
        <begin position="221"/>
        <end position="236"/>
    </location>
</feature>
<gene>
    <name evidence="2" type="ORF">GCM10023231_05580</name>
</gene>
<comment type="caution">
    <text evidence="2">The sequence shown here is derived from an EMBL/GenBank/DDBJ whole genome shotgun (WGS) entry which is preliminary data.</text>
</comment>
<dbReference type="RefSeq" id="WP_345230176.1">
    <property type="nucleotide sequence ID" value="NZ_BAABIQ010000003.1"/>
</dbReference>
<name>A0ABP9AGH8_9SPHI</name>
<feature type="compositionally biased region" description="Basic and acidic residues" evidence="1">
    <location>
        <begin position="170"/>
        <end position="190"/>
    </location>
</feature>
<sequence>MVTQERIFEKIGSLLKELTDQYEFLEENPTERYGIHLELLDANITYLMGHVTILKKLTSVETSAVEKDKVQQVETEQKATEDTNEHKEEEAAVLGNVDQQEIKETYFTPATAHVEEKAEEFRLEDKRDKKEEEQREQAAEEKSLDYPTNKDEDAVEAKDELPEKDEEPEEDKKEDDHGSSDAYRYSEKEAFSNTDTTPASEKAQELADKDSNAEALGQEELSTKDEKDEDTERQSEEDTEQQSEGNTSRETLEENPIDVKEEKEEFPIVEEKDGDLKQVVEEERSVVIPVDEEKSEGVKAQEEPKRPMTLNELFSAQRKQEQQKPVTAQPTSTIGGHNFANQNAPIGTKRITDIKSAVSLNDKLLFIKDLFNGYSLAYTEAIELLSRYDNFKDADAFLQNNYAKKNNWESKQATVDKLYAILRQRFA</sequence>
<protein>
    <submittedName>
        <fullName evidence="2">Uncharacterized protein</fullName>
    </submittedName>
</protein>
<evidence type="ECO:0000256" key="1">
    <source>
        <dbReference type="SAM" id="MobiDB-lite"/>
    </source>
</evidence>
<feature type="compositionally biased region" description="Polar residues" evidence="1">
    <location>
        <begin position="323"/>
        <end position="342"/>
    </location>
</feature>
<keyword evidence="3" id="KW-1185">Reference proteome</keyword>
<reference evidence="3" key="1">
    <citation type="journal article" date="2019" name="Int. J. Syst. Evol. Microbiol.">
        <title>The Global Catalogue of Microorganisms (GCM) 10K type strain sequencing project: providing services to taxonomists for standard genome sequencing and annotation.</title>
        <authorList>
            <consortium name="The Broad Institute Genomics Platform"/>
            <consortium name="The Broad Institute Genome Sequencing Center for Infectious Disease"/>
            <person name="Wu L."/>
            <person name="Ma J."/>
        </authorList>
    </citation>
    <scope>NUCLEOTIDE SEQUENCE [LARGE SCALE GENOMIC DNA]</scope>
    <source>
        <strain evidence="3">JCM 18200</strain>
    </source>
</reference>
<organism evidence="2 3">
    <name type="scientific">Olivibacter ginsenosidimutans</name>
    <dbReference type="NCBI Taxonomy" id="1176537"/>
    <lineage>
        <taxon>Bacteria</taxon>
        <taxon>Pseudomonadati</taxon>
        <taxon>Bacteroidota</taxon>
        <taxon>Sphingobacteriia</taxon>
        <taxon>Sphingobacteriales</taxon>
        <taxon>Sphingobacteriaceae</taxon>
        <taxon>Olivibacter</taxon>
    </lineage>
</organism>
<proteinExistence type="predicted"/>
<accession>A0ABP9AGH8</accession>
<feature type="region of interest" description="Disordered" evidence="1">
    <location>
        <begin position="71"/>
        <end position="274"/>
    </location>
</feature>
<feature type="compositionally biased region" description="Basic and acidic residues" evidence="1">
    <location>
        <begin position="71"/>
        <end position="90"/>
    </location>
</feature>